<dbReference type="AlphaFoldDB" id="A0A8X8BB50"/>
<evidence type="ECO:0000313" key="1">
    <source>
        <dbReference type="EMBL" id="KAG2328162.1"/>
    </source>
</evidence>
<comment type="caution">
    <text evidence="1">The sequence shown here is derived from an EMBL/GenBank/DDBJ whole genome shotgun (WGS) entry which is preliminary data.</text>
</comment>
<dbReference type="EMBL" id="JAAMPC010000002">
    <property type="protein sequence ID" value="KAG2328162.1"/>
    <property type="molecule type" value="Genomic_DNA"/>
</dbReference>
<organism evidence="1 2">
    <name type="scientific">Brassica carinata</name>
    <name type="common">Ethiopian mustard</name>
    <name type="synonym">Abyssinian cabbage</name>
    <dbReference type="NCBI Taxonomy" id="52824"/>
    <lineage>
        <taxon>Eukaryota</taxon>
        <taxon>Viridiplantae</taxon>
        <taxon>Streptophyta</taxon>
        <taxon>Embryophyta</taxon>
        <taxon>Tracheophyta</taxon>
        <taxon>Spermatophyta</taxon>
        <taxon>Magnoliopsida</taxon>
        <taxon>eudicotyledons</taxon>
        <taxon>Gunneridae</taxon>
        <taxon>Pentapetalae</taxon>
        <taxon>rosids</taxon>
        <taxon>malvids</taxon>
        <taxon>Brassicales</taxon>
        <taxon>Brassicaceae</taxon>
        <taxon>Brassiceae</taxon>
        <taxon>Brassica</taxon>
    </lineage>
</organism>
<protein>
    <submittedName>
        <fullName evidence="1">Uncharacterized protein</fullName>
    </submittedName>
</protein>
<proteinExistence type="predicted"/>
<accession>A0A8X8BB50</accession>
<name>A0A8X8BB50_BRACI</name>
<dbReference type="Proteomes" id="UP000886595">
    <property type="component" value="Unassembled WGS sequence"/>
</dbReference>
<evidence type="ECO:0000313" key="2">
    <source>
        <dbReference type="Proteomes" id="UP000886595"/>
    </source>
</evidence>
<reference evidence="1 2" key="1">
    <citation type="submission" date="2020-02" db="EMBL/GenBank/DDBJ databases">
        <authorList>
            <person name="Ma Q."/>
            <person name="Huang Y."/>
            <person name="Song X."/>
            <person name="Pei D."/>
        </authorList>
    </citation>
    <scope>NUCLEOTIDE SEQUENCE [LARGE SCALE GENOMIC DNA]</scope>
    <source>
        <strain evidence="1">Sxm20200214</strain>
        <tissue evidence="1">Leaf</tissue>
    </source>
</reference>
<keyword evidence="2" id="KW-1185">Reference proteome</keyword>
<sequence>MPSYSPQNHQAKASSTNLSHRQLPIRHHFFPLRPCLLIWFVGAYSSSRDALLRFRREEGSINSKSKLSSSTFKIAMELISIAIKAPSQNESAEVVFSAVVLCSSSANASEHT</sequence>
<gene>
    <name evidence="1" type="ORF">Bca52824_010890</name>
</gene>